<accession>A0ABN2Y892</accession>
<keyword evidence="2" id="KW-1185">Reference proteome</keyword>
<reference evidence="1 2" key="1">
    <citation type="journal article" date="2019" name="Int. J. Syst. Evol. Microbiol.">
        <title>The Global Catalogue of Microorganisms (GCM) 10K type strain sequencing project: providing services to taxonomists for standard genome sequencing and annotation.</title>
        <authorList>
            <consortium name="The Broad Institute Genomics Platform"/>
            <consortium name="The Broad Institute Genome Sequencing Center for Infectious Disease"/>
            <person name="Wu L."/>
            <person name="Ma J."/>
        </authorList>
    </citation>
    <scope>NUCLEOTIDE SEQUENCE [LARGE SCALE GENOMIC DNA]</scope>
    <source>
        <strain evidence="1 2">JCM 14559</strain>
    </source>
</reference>
<protein>
    <submittedName>
        <fullName evidence="1">Uncharacterized protein</fullName>
    </submittedName>
</protein>
<dbReference type="EMBL" id="BAAANS010000092">
    <property type="protein sequence ID" value="GAA2123251.1"/>
    <property type="molecule type" value="Genomic_DNA"/>
</dbReference>
<dbReference type="Proteomes" id="UP001500897">
    <property type="component" value="Unassembled WGS sequence"/>
</dbReference>
<evidence type="ECO:0000313" key="1">
    <source>
        <dbReference type="EMBL" id="GAA2123251.1"/>
    </source>
</evidence>
<name>A0ABN2Y892_9ACTN</name>
<organism evidence="1 2">
    <name type="scientific">Kitasatospora saccharophila</name>
    <dbReference type="NCBI Taxonomy" id="407973"/>
    <lineage>
        <taxon>Bacteria</taxon>
        <taxon>Bacillati</taxon>
        <taxon>Actinomycetota</taxon>
        <taxon>Actinomycetes</taxon>
        <taxon>Kitasatosporales</taxon>
        <taxon>Streptomycetaceae</taxon>
        <taxon>Kitasatospora</taxon>
    </lineage>
</organism>
<evidence type="ECO:0000313" key="2">
    <source>
        <dbReference type="Proteomes" id="UP001500897"/>
    </source>
</evidence>
<comment type="caution">
    <text evidence="1">The sequence shown here is derived from an EMBL/GenBank/DDBJ whole genome shotgun (WGS) entry which is preliminary data.</text>
</comment>
<gene>
    <name evidence="1" type="ORF">GCM10009759_74210</name>
</gene>
<proteinExistence type="predicted"/>
<sequence>MPQQGDGGGLHGVAAAVVGEAAVPVVGGLVAVQRDADLDTVFGERAEAAGGQQLSACS</sequence>